<sequence>MNNNQRPHEIDSIIFGVLSPEDILKISVCNVTTNKLIGEGSVYDERMGPTEGYETCVTCTLSSRECPGHFGHIELNQPIVHPLYHKMILNFLRCFCYKCSNLLVSEEQLKLWSLLKFIKKKRFMKILEKTEKISVCKQCSHPQPKFVFSASDTTFFMICKEGKEKYRMEITMTEIKKIFDNVKNEDVILLGLDPESIHPRNLILSIIPVLPPRSRPFIMADNVMCDDDLTSQLCEIIKANNHLADEGLPEPKRQKYIQTLKFRIKTLFDNSQGKARHTNGRAIKGIKERLTGDEESRVFFLLPKTGSYFIGCLVSYEDKTVETRSGNRYNYLVLYMHKATLPNCGNPLKF</sequence>
<dbReference type="GO" id="GO:0006351">
    <property type="term" value="P:DNA-templated transcription"/>
    <property type="evidence" value="ECO:0007669"/>
    <property type="project" value="InterPro"/>
</dbReference>
<dbReference type="EC" id="2.7.7.6" evidence="1"/>
<dbReference type="GO" id="GO:0003677">
    <property type="term" value="F:DNA binding"/>
    <property type="evidence" value="ECO:0007669"/>
    <property type="project" value="InterPro"/>
</dbReference>
<proteinExistence type="predicted"/>
<evidence type="ECO:0000256" key="1">
    <source>
        <dbReference type="ARBA" id="ARBA00012418"/>
    </source>
</evidence>
<organism evidence="7">
    <name type="scientific">Iridovirus LCIVAC01</name>
    <dbReference type="NCBI Taxonomy" id="2506607"/>
    <lineage>
        <taxon>Viruses</taxon>
        <taxon>Varidnaviria</taxon>
        <taxon>Bamfordvirae</taxon>
        <taxon>Nucleocytoviricota</taxon>
        <taxon>Megaviricetes</taxon>
        <taxon>Pimascovirales</taxon>
        <taxon>Pimascovirales incertae sedis</taxon>
        <taxon>Iridoviridae</taxon>
    </lineage>
</organism>
<evidence type="ECO:0000256" key="2">
    <source>
        <dbReference type="ARBA" id="ARBA00022478"/>
    </source>
</evidence>
<dbReference type="SUPFAM" id="SSF64484">
    <property type="entry name" value="beta and beta-prime subunits of DNA dependent RNA-polymerase"/>
    <property type="match status" value="1"/>
</dbReference>
<evidence type="ECO:0000256" key="3">
    <source>
        <dbReference type="ARBA" id="ARBA00022679"/>
    </source>
</evidence>
<name>A0A481YQ70_9VIRU</name>
<keyword evidence="3" id="KW-0808">Transferase</keyword>
<dbReference type="InterPro" id="IPR045867">
    <property type="entry name" value="DNA-dir_RpoC_beta_prime"/>
</dbReference>
<keyword evidence="5" id="KW-0804">Transcription</keyword>
<gene>
    <name evidence="7" type="ORF">LCIVAC01_01370</name>
</gene>
<reference evidence="7" key="1">
    <citation type="journal article" date="2019" name="MBio">
        <title>Virus Genomes from Deep Sea Sediments Expand the Ocean Megavirome and Support Independent Origins of Viral Gigantism.</title>
        <authorList>
            <person name="Backstrom D."/>
            <person name="Yutin N."/>
            <person name="Jorgensen S.L."/>
            <person name="Dharamshi J."/>
            <person name="Homa F."/>
            <person name="Zaremba-Niedwiedzka K."/>
            <person name="Spang A."/>
            <person name="Wolf Y.I."/>
            <person name="Koonin E.V."/>
            <person name="Ettema T.J."/>
        </authorList>
    </citation>
    <scope>NUCLEOTIDE SEQUENCE</scope>
</reference>
<evidence type="ECO:0000256" key="4">
    <source>
        <dbReference type="ARBA" id="ARBA00022695"/>
    </source>
</evidence>
<keyword evidence="4" id="KW-0548">Nucleotidyltransferase</keyword>
<dbReference type="EMBL" id="MK500316">
    <property type="protein sequence ID" value="QBK85328.1"/>
    <property type="molecule type" value="Genomic_DNA"/>
</dbReference>
<dbReference type="PANTHER" id="PTHR19376">
    <property type="entry name" value="DNA-DIRECTED RNA POLYMERASE"/>
    <property type="match status" value="1"/>
</dbReference>
<accession>A0A481YQ70</accession>
<dbReference type="Pfam" id="PF04997">
    <property type="entry name" value="RNA_pol_Rpb1_1"/>
    <property type="match status" value="1"/>
</dbReference>
<dbReference type="Gene3D" id="4.10.860.120">
    <property type="entry name" value="RNA polymerase II, clamp domain"/>
    <property type="match status" value="1"/>
</dbReference>
<protein>
    <recommendedName>
        <fullName evidence="1">DNA-directed RNA polymerase</fullName>
        <ecNumber evidence="1">2.7.7.6</ecNumber>
    </recommendedName>
</protein>
<feature type="domain" description="RNA polymerase Rpb1" evidence="6">
    <location>
        <begin position="8"/>
        <end position="293"/>
    </location>
</feature>
<evidence type="ECO:0000259" key="6">
    <source>
        <dbReference type="Pfam" id="PF04997"/>
    </source>
</evidence>
<evidence type="ECO:0000256" key="5">
    <source>
        <dbReference type="ARBA" id="ARBA00023163"/>
    </source>
</evidence>
<dbReference type="GO" id="GO:0000428">
    <property type="term" value="C:DNA-directed RNA polymerase complex"/>
    <property type="evidence" value="ECO:0007669"/>
    <property type="project" value="UniProtKB-KW"/>
</dbReference>
<evidence type="ECO:0000313" key="7">
    <source>
        <dbReference type="EMBL" id="QBK85328.1"/>
    </source>
</evidence>
<dbReference type="InterPro" id="IPR044893">
    <property type="entry name" value="RNA_pol_Rpb1_clamp_domain"/>
</dbReference>
<dbReference type="InterPro" id="IPR007080">
    <property type="entry name" value="RNA_pol_Rpb1_1"/>
</dbReference>
<dbReference type="GO" id="GO:0003899">
    <property type="term" value="F:DNA-directed RNA polymerase activity"/>
    <property type="evidence" value="ECO:0007669"/>
    <property type="project" value="UniProtKB-EC"/>
</dbReference>
<keyword evidence="2 7" id="KW-0240">DNA-directed RNA polymerase</keyword>
<dbReference type="PANTHER" id="PTHR19376:SF32">
    <property type="entry name" value="DNA-DIRECTED RNA POLYMERASE III SUBUNIT RPC1"/>
    <property type="match status" value="1"/>
</dbReference>